<dbReference type="Ensembl" id="ENSEAST00005007161.2">
    <property type="protein sequence ID" value="ENSEASP00005006547.2"/>
    <property type="gene ID" value="ENSEASG00005004842.2"/>
</dbReference>
<reference evidence="5 6" key="1">
    <citation type="journal article" date="2020" name="Nat. Commun.">
        <title>Donkey genomes provide new insights into domestication and selection for coat color.</title>
        <authorList>
            <person name="Wang"/>
            <person name="C."/>
            <person name="Li"/>
            <person name="H."/>
            <person name="Guo"/>
            <person name="Y."/>
            <person name="Huang"/>
            <person name="J."/>
            <person name="Sun"/>
            <person name="Y."/>
            <person name="Min"/>
            <person name="J."/>
            <person name="Wang"/>
            <person name="J."/>
            <person name="Fang"/>
            <person name="X."/>
            <person name="Zhao"/>
            <person name="Z."/>
            <person name="Wang"/>
            <person name="S."/>
            <person name="Zhang"/>
            <person name="Y."/>
            <person name="Liu"/>
            <person name="Q."/>
            <person name="Jiang"/>
            <person name="Q."/>
            <person name="Wang"/>
            <person name="X."/>
            <person name="Guo"/>
            <person name="Y."/>
            <person name="Yang"/>
            <person name="C."/>
            <person name="Wang"/>
            <person name="Y."/>
            <person name="Tian"/>
            <person name="F."/>
            <person name="Zhuang"/>
            <person name="G."/>
            <person name="Fan"/>
            <person name="Y."/>
            <person name="Gao"/>
            <person name="Q."/>
            <person name="Li"/>
            <person name="Y."/>
            <person name="Ju"/>
            <person name="Z."/>
            <person name="Li"/>
            <person name="J."/>
            <person name="Li"/>
            <person name="R."/>
            <person name="Hou"/>
            <person name="M."/>
            <person name="Yang"/>
            <person name="G."/>
            <person name="Liu"/>
            <person name="G."/>
            <person name="Liu"/>
            <person name="W."/>
            <person name="Guo"/>
            <person name="J."/>
            <person name="Pan"/>
            <person name="S."/>
            <person name="Fan"/>
            <person name="G."/>
            <person name="Zhang"/>
            <person name="W."/>
            <person name="Zhang"/>
            <person name="R."/>
            <person name="Yu"/>
            <person name="J."/>
            <person name="Zhang"/>
            <person name="X."/>
            <person name="Yin"/>
            <person name="Q."/>
            <person name="Ji"/>
            <person name="C."/>
            <person name="Jin"/>
            <person name="Y."/>
            <person name="Yue"/>
            <person name="G."/>
            <person name="Liu"/>
            <person name="M."/>
            <person name="Xu"/>
            <person name="J."/>
            <person name="Liu"/>
            <person name="S."/>
            <person name="Jordana"/>
            <person name="J."/>
            <person name="Noce"/>
            <person name="A."/>
            <person name="Amills"/>
            <person name="M."/>
            <person name="Wu"/>
            <person name="D.D."/>
            <person name="Li"/>
            <person name="S."/>
            <person name="Zhou"/>
            <person name="X. and Zhong"/>
            <person name="J."/>
        </authorList>
    </citation>
    <scope>NUCLEOTIDE SEQUENCE [LARGE SCALE GENOMIC DNA]</scope>
</reference>
<dbReference type="AlphaFoldDB" id="A0A8C4LC60"/>
<feature type="region of interest" description="Disordered" evidence="3">
    <location>
        <begin position="209"/>
        <end position="232"/>
    </location>
</feature>
<feature type="domain" description="IL-40-like Ig" evidence="4">
    <location>
        <begin position="32"/>
        <end position="120"/>
    </location>
</feature>
<reference evidence="5" key="2">
    <citation type="submission" date="2025-08" db="UniProtKB">
        <authorList>
            <consortium name="Ensembl"/>
        </authorList>
    </citation>
    <scope>IDENTIFICATION</scope>
</reference>
<sequence length="284" mass="30705">DGRVGCFHLSVILNGATVNIRAREPVRTPVFNSFVLEVFPRRRRVVITCHSPQTAPPIPYSLLGSKDIEVAKKEVDTLEPVPFSLNIKLKSRPDLLTYSCQAAATGVTSVDSAKLQMYWEHLLQAIFTLLDRGSGPRVEISCGAALGSPPITYSLLRKDGLLYTKESHNDGRPANFSLSLNQTSSWFRCQAENDHGVQFSPLRLLPPGERAPQLPGGSWGAGTGDEASRGPGSIRGFLPSMGTTQVSAPQLVTRGRGQTSWGPLSRTITSLTCKVTRAGGRPRG</sequence>
<evidence type="ECO:0000313" key="5">
    <source>
        <dbReference type="Ensembl" id="ENSEASP00005006547.2"/>
    </source>
</evidence>
<evidence type="ECO:0000256" key="3">
    <source>
        <dbReference type="SAM" id="MobiDB-lite"/>
    </source>
</evidence>
<keyword evidence="2" id="KW-0325">Glycoprotein</keyword>
<feature type="domain" description="IL-40-like Ig" evidence="4">
    <location>
        <begin position="125"/>
        <end position="209"/>
    </location>
</feature>
<dbReference type="Proteomes" id="UP000694387">
    <property type="component" value="Chromosome 13"/>
</dbReference>
<evidence type="ECO:0000313" key="6">
    <source>
        <dbReference type="Proteomes" id="UP000694387"/>
    </source>
</evidence>
<keyword evidence="1" id="KW-0732">Signal</keyword>
<evidence type="ECO:0000256" key="2">
    <source>
        <dbReference type="ARBA" id="ARBA00023180"/>
    </source>
</evidence>
<name>A0A8C4LC60_EQUAS</name>
<proteinExistence type="predicted"/>
<protein>
    <recommendedName>
        <fullName evidence="4">IL-40-like Ig domain-containing protein</fullName>
    </recommendedName>
</protein>
<reference evidence="5" key="3">
    <citation type="submission" date="2025-09" db="UniProtKB">
        <authorList>
            <consortium name="Ensembl"/>
        </authorList>
    </citation>
    <scope>IDENTIFICATION</scope>
</reference>
<dbReference type="GeneTree" id="ENSGT01050000244808"/>
<evidence type="ECO:0000259" key="4">
    <source>
        <dbReference type="Pfam" id="PF17736"/>
    </source>
</evidence>
<accession>A0A8C4LC60</accession>
<organism evidence="5 6">
    <name type="scientific">Equus asinus</name>
    <name type="common">Donkey</name>
    <name type="synonym">Equus africanus asinus</name>
    <dbReference type="NCBI Taxonomy" id="9793"/>
    <lineage>
        <taxon>Eukaryota</taxon>
        <taxon>Metazoa</taxon>
        <taxon>Chordata</taxon>
        <taxon>Craniata</taxon>
        <taxon>Vertebrata</taxon>
        <taxon>Euteleostomi</taxon>
        <taxon>Mammalia</taxon>
        <taxon>Eutheria</taxon>
        <taxon>Laurasiatheria</taxon>
        <taxon>Perissodactyla</taxon>
        <taxon>Equidae</taxon>
        <taxon>Equus</taxon>
    </lineage>
</organism>
<keyword evidence="6" id="KW-1185">Reference proteome</keyword>
<dbReference type="Pfam" id="PF17736">
    <property type="entry name" value="Ig_C17orf99"/>
    <property type="match status" value="2"/>
</dbReference>
<dbReference type="InterPro" id="IPR040878">
    <property type="entry name" value="IL-40-like_Ig"/>
</dbReference>
<evidence type="ECO:0000256" key="1">
    <source>
        <dbReference type="ARBA" id="ARBA00022729"/>
    </source>
</evidence>